<dbReference type="AlphaFoldDB" id="A0AAW0LI21"/>
<dbReference type="Proteomes" id="UP000237347">
    <property type="component" value="Unassembled WGS sequence"/>
</dbReference>
<keyword evidence="3" id="KW-1185">Reference proteome</keyword>
<accession>A0AAW0LI21</accession>
<reference evidence="2 3" key="1">
    <citation type="journal article" date="2018" name="Sci. Data">
        <title>The draft genome sequence of cork oak.</title>
        <authorList>
            <person name="Ramos A.M."/>
            <person name="Usie A."/>
            <person name="Barbosa P."/>
            <person name="Barros P.M."/>
            <person name="Capote T."/>
            <person name="Chaves I."/>
            <person name="Simoes F."/>
            <person name="Abreu I."/>
            <person name="Carrasquinho I."/>
            <person name="Faro C."/>
            <person name="Guimaraes J.B."/>
            <person name="Mendonca D."/>
            <person name="Nobrega F."/>
            <person name="Rodrigues L."/>
            <person name="Saibo N.J.M."/>
            <person name="Varela M.C."/>
            <person name="Egas C."/>
            <person name="Matos J."/>
            <person name="Miguel C.M."/>
            <person name="Oliveira M.M."/>
            <person name="Ricardo C.P."/>
            <person name="Goncalves S."/>
        </authorList>
    </citation>
    <scope>NUCLEOTIDE SEQUENCE [LARGE SCALE GENOMIC DNA]</scope>
    <source>
        <strain evidence="3">cv. HL8</strain>
    </source>
</reference>
<sequence>MTDILFAIGLILFIVFIMIRNLTTGDQQHSINAIELGLTKPLYATIRSLHTPKPSSTREILLLIAVQYAWLMTKIRMCCACCLIVVISFMSSVLTRGYNNMQRARVSDSPLAETALSVERY</sequence>
<proteinExistence type="predicted"/>
<keyword evidence="1" id="KW-1133">Transmembrane helix</keyword>
<organism evidence="2 3">
    <name type="scientific">Quercus suber</name>
    <name type="common">Cork oak</name>
    <dbReference type="NCBI Taxonomy" id="58331"/>
    <lineage>
        <taxon>Eukaryota</taxon>
        <taxon>Viridiplantae</taxon>
        <taxon>Streptophyta</taxon>
        <taxon>Embryophyta</taxon>
        <taxon>Tracheophyta</taxon>
        <taxon>Spermatophyta</taxon>
        <taxon>Magnoliopsida</taxon>
        <taxon>eudicotyledons</taxon>
        <taxon>Gunneridae</taxon>
        <taxon>Pentapetalae</taxon>
        <taxon>rosids</taxon>
        <taxon>fabids</taxon>
        <taxon>Fagales</taxon>
        <taxon>Fagaceae</taxon>
        <taxon>Quercus</taxon>
    </lineage>
</organism>
<gene>
    <name evidence="2" type="ORF">CFP56_043308</name>
</gene>
<feature type="transmembrane region" description="Helical" evidence="1">
    <location>
        <begin position="6"/>
        <end position="23"/>
    </location>
</feature>
<keyword evidence="1" id="KW-0472">Membrane</keyword>
<name>A0AAW0LI21_QUESU</name>
<protein>
    <recommendedName>
        <fullName evidence="4">ATP synthase F0 subunit 8</fullName>
    </recommendedName>
</protein>
<dbReference type="EMBL" id="PKMF04000093">
    <property type="protein sequence ID" value="KAK7850957.1"/>
    <property type="molecule type" value="Genomic_DNA"/>
</dbReference>
<comment type="caution">
    <text evidence="2">The sequence shown here is derived from an EMBL/GenBank/DDBJ whole genome shotgun (WGS) entry which is preliminary data.</text>
</comment>
<evidence type="ECO:0000313" key="3">
    <source>
        <dbReference type="Proteomes" id="UP000237347"/>
    </source>
</evidence>
<evidence type="ECO:0008006" key="4">
    <source>
        <dbReference type="Google" id="ProtNLM"/>
    </source>
</evidence>
<evidence type="ECO:0000313" key="2">
    <source>
        <dbReference type="EMBL" id="KAK7850957.1"/>
    </source>
</evidence>
<evidence type="ECO:0000256" key="1">
    <source>
        <dbReference type="SAM" id="Phobius"/>
    </source>
</evidence>
<feature type="transmembrane region" description="Helical" evidence="1">
    <location>
        <begin position="77"/>
        <end position="98"/>
    </location>
</feature>
<keyword evidence="1" id="KW-0812">Transmembrane</keyword>